<proteinExistence type="predicted"/>
<sequence length="40" mass="4789">MLLPIYRKREKVKYMYFFKAAELSPKIISRLIKDAKIASQ</sequence>
<gene>
    <name evidence="1" type="ORF">SAMD00020551_0937</name>
</gene>
<accession>A0A0A8X197</accession>
<dbReference type="EMBL" id="BASE01000019">
    <property type="protein sequence ID" value="GAM12802.1"/>
    <property type="molecule type" value="Genomic_DNA"/>
</dbReference>
<organism evidence="1 2">
    <name type="scientific">Mesobacillus selenatarsenatis (strain DSM 18680 / JCM 14380 / FERM P-15431 / SF-1)</name>
    <dbReference type="NCBI Taxonomy" id="1321606"/>
    <lineage>
        <taxon>Bacteria</taxon>
        <taxon>Bacillati</taxon>
        <taxon>Bacillota</taxon>
        <taxon>Bacilli</taxon>
        <taxon>Bacillales</taxon>
        <taxon>Bacillaceae</taxon>
        <taxon>Mesobacillus</taxon>
    </lineage>
</organism>
<evidence type="ECO:0000313" key="1">
    <source>
        <dbReference type="EMBL" id="GAM12802.1"/>
    </source>
</evidence>
<dbReference type="AlphaFoldDB" id="A0A0A8X197"/>
<protein>
    <submittedName>
        <fullName evidence="1">Uncharacterized protein</fullName>
    </submittedName>
</protein>
<reference evidence="1 2" key="1">
    <citation type="submission" date="2013-06" db="EMBL/GenBank/DDBJ databases">
        <title>Whole genome shotgun sequence of Bacillus selenatarsenatis SF-1.</title>
        <authorList>
            <person name="Kuroda M."/>
            <person name="Sei K."/>
            <person name="Yamashita M."/>
            <person name="Ike M."/>
        </authorList>
    </citation>
    <scope>NUCLEOTIDE SEQUENCE [LARGE SCALE GENOMIC DNA]</scope>
    <source>
        <strain evidence="1 2">SF-1</strain>
    </source>
</reference>
<evidence type="ECO:0000313" key="2">
    <source>
        <dbReference type="Proteomes" id="UP000031014"/>
    </source>
</evidence>
<name>A0A0A8X197_MESS1</name>
<dbReference type="Proteomes" id="UP000031014">
    <property type="component" value="Unassembled WGS sequence"/>
</dbReference>
<keyword evidence="2" id="KW-1185">Reference proteome</keyword>
<comment type="caution">
    <text evidence="1">The sequence shown here is derived from an EMBL/GenBank/DDBJ whole genome shotgun (WGS) entry which is preliminary data.</text>
</comment>